<gene>
    <name evidence="5" type="ORF">ACHAWO_002473</name>
</gene>
<accession>A0ABD3QT92</accession>
<keyword evidence="3" id="KW-0539">Nucleus</keyword>
<organism evidence="5 6">
    <name type="scientific">Cyclotella atomus</name>
    <dbReference type="NCBI Taxonomy" id="382360"/>
    <lineage>
        <taxon>Eukaryota</taxon>
        <taxon>Sar</taxon>
        <taxon>Stramenopiles</taxon>
        <taxon>Ochrophyta</taxon>
        <taxon>Bacillariophyta</taxon>
        <taxon>Coscinodiscophyceae</taxon>
        <taxon>Thalassiosirophycidae</taxon>
        <taxon>Stephanodiscales</taxon>
        <taxon>Stephanodiscaceae</taxon>
        <taxon>Cyclotella</taxon>
    </lineage>
</organism>
<dbReference type="Proteomes" id="UP001530400">
    <property type="component" value="Unassembled WGS sequence"/>
</dbReference>
<reference evidence="5 6" key="1">
    <citation type="submission" date="2024-10" db="EMBL/GenBank/DDBJ databases">
        <title>Updated reference genomes for cyclostephanoid diatoms.</title>
        <authorList>
            <person name="Roberts W.R."/>
            <person name="Alverson A.J."/>
        </authorList>
    </citation>
    <scope>NUCLEOTIDE SEQUENCE [LARGE SCALE GENOMIC DNA]</scope>
    <source>
        <strain evidence="5 6">AJA010-31</strain>
    </source>
</reference>
<evidence type="ECO:0000256" key="1">
    <source>
        <dbReference type="ARBA" id="ARBA00004123"/>
    </source>
</evidence>
<evidence type="ECO:0000259" key="4">
    <source>
        <dbReference type="Pfam" id="PF00447"/>
    </source>
</evidence>
<proteinExistence type="predicted"/>
<dbReference type="SUPFAM" id="SSF46785">
    <property type="entry name" value="Winged helix' DNA-binding domain"/>
    <property type="match status" value="1"/>
</dbReference>
<evidence type="ECO:0000313" key="6">
    <source>
        <dbReference type="Proteomes" id="UP001530400"/>
    </source>
</evidence>
<comment type="caution">
    <text evidence="5">The sequence shown here is derived from an EMBL/GenBank/DDBJ whole genome shotgun (WGS) entry which is preliminary data.</text>
</comment>
<sequence>MDAFATQFSPPETLQVSTSIVNCYEGNEPSNCSYTQGSTPGNDTMPQMPNFFATSQIASSPGIAAPFAFRNNNNDNSYDSGSGAQGDQVSTRNTTWTAIKPDRLQALQNAMINASRQNQTDADNSRYDFANSASHDPAAFATPATTISQYIQGSQTTALPYMQSHQYQSSSSTNALNGDFVFNQGSSNDNFNQSVLLPYATRTTFNTQFPILQPPSHPEMTHNIHPVISTEKAASLAHNQGNEKTTSEEGSATVTSYFNAPLLHPSKAKKRTSTPKPTFVLKLMQVLSMEECQCAIQWMPAGNSFCILNAKDLVEKVLSKHFKETKYSSFVRIQRPFVVRAND</sequence>
<dbReference type="GO" id="GO:0005634">
    <property type="term" value="C:nucleus"/>
    <property type="evidence" value="ECO:0007669"/>
    <property type="project" value="UniProtKB-SubCell"/>
</dbReference>
<dbReference type="InterPro" id="IPR036388">
    <property type="entry name" value="WH-like_DNA-bd_sf"/>
</dbReference>
<evidence type="ECO:0000313" key="5">
    <source>
        <dbReference type="EMBL" id="KAL3803465.1"/>
    </source>
</evidence>
<dbReference type="GO" id="GO:0003677">
    <property type="term" value="F:DNA binding"/>
    <property type="evidence" value="ECO:0007669"/>
    <property type="project" value="UniProtKB-KW"/>
</dbReference>
<keyword evidence="2" id="KW-0238">DNA-binding</keyword>
<keyword evidence="6" id="KW-1185">Reference proteome</keyword>
<dbReference type="Gene3D" id="1.10.10.10">
    <property type="entry name" value="Winged helix-like DNA-binding domain superfamily/Winged helix DNA-binding domain"/>
    <property type="match status" value="1"/>
</dbReference>
<evidence type="ECO:0000256" key="3">
    <source>
        <dbReference type="ARBA" id="ARBA00023242"/>
    </source>
</evidence>
<dbReference type="AlphaFoldDB" id="A0ABD3QT92"/>
<dbReference type="Pfam" id="PF00447">
    <property type="entry name" value="HSF_DNA-bind"/>
    <property type="match status" value="1"/>
</dbReference>
<name>A0ABD3QT92_9STRA</name>
<comment type="subcellular location">
    <subcellularLocation>
        <location evidence="1">Nucleus</location>
    </subcellularLocation>
</comment>
<dbReference type="InterPro" id="IPR036390">
    <property type="entry name" value="WH_DNA-bd_sf"/>
</dbReference>
<protein>
    <recommendedName>
        <fullName evidence="4">HSF-type DNA-binding domain-containing protein</fullName>
    </recommendedName>
</protein>
<dbReference type="EMBL" id="JALLPJ020000068">
    <property type="protein sequence ID" value="KAL3803465.1"/>
    <property type="molecule type" value="Genomic_DNA"/>
</dbReference>
<evidence type="ECO:0000256" key="2">
    <source>
        <dbReference type="ARBA" id="ARBA00023125"/>
    </source>
</evidence>
<dbReference type="InterPro" id="IPR000232">
    <property type="entry name" value="HSF_DNA-bd"/>
</dbReference>
<feature type="domain" description="HSF-type DNA-binding" evidence="4">
    <location>
        <begin position="279"/>
        <end position="332"/>
    </location>
</feature>